<dbReference type="Pfam" id="PF12328">
    <property type="entry name" value="Rpp20"/>
    <property type="match status" value="1"/>
</dbReference>
<comment type="subcellular location">
    <subcellularLocation>
        <location evidence="1">Nucleus</location>
    </subcellularLocation>
</comment>
<keyword evidence="3" id="KW-0539">Nucleus</keyword>
<dbReference type="SUPFAM" id="SSF82704">
    <property type="entry name" value="AlbA-like"/>
    <property type="match status" value="1"/>
</dbReference>
<accession>W4KI68</accession>
<dbReference type="EMBL" id="KI925455">
    <property type="protein sequence ID" value="ETW85384.1"/>
    <property type="molecule type" value="Genomic_DNA"/>
</dbReference>
<evidence type="ECO:0000256" key="1">
    <source>
        <dbReference type="ARBA" id="ARBA00004123"/>
    </source>
</evidence>
<dbReference type="KEGG" id="hir:HETIRDRAFT_240615"/>
<sequence>KINKLVPARPFPTVPTSVSATGPRSAHHEGKNYIAVTRKTPLGAYLRRCKDVVLKDGYKTLHLSALGAAIPHLMTLVVSLPSVFPFAADEYNVEVQTGTVDVQDELIPDDEEEDISYRTRGKSSVSVMMKIGDG</sequence>
<dbReference type="AlphaFoldDB" id="W4KI68"/>
<gene>
    <name evidence="4" type="ORF">HETIRDRAFT_240615</name>
</gene>
<dbReference type="GO" id="GO:0000172">
    <property type="term" value="C:ribonuclease MRP complex"/>
    <property type="evidence" value="ECO:0007669"/>
    <property type="project" value="InterPro"/>
</dbReference>
<reference evidence="4 5" key="1">
    <citation type="journal article" date="2012" name="New Phytol.">
        <title>Insight into trade-off between wood decay and parasitism from the genome of a fungal forest pathogen.</title>
        <authorList>
            <person name="Olson A."/>
            <person name="Aerts A."/>
            <person name="Asiegbu F."/>
            <person name="Belbahri L."/>
            <person name="Bouzid O."/>
            <person name="Broberg A."/>
            <person name="Canback B."/>
            <person name="Coutinho P.M."/>
            <person name="Cullen D."/>
            <person name="Dalman K."/>
            <person name="Deflorio G."/>
            <person name="van Diepen L.T."/>
            <person name="Dunand C."/>
            <person name="Duplessis S."/>
            <person name="Durling M."/>
            <person name="Gonthier P."/>
            <person name="Grimwood J."/>
            <person name="Fossdal C.G."/>
            <person name="Hansson D."/>
            <person name="Henrissat B."/>
            <person name="Hietala A."/>
            <person name="Himmelstrand K."/>
            <person name="Hoffmeister D."/>
            <person name="Hogberg N."/>
            <person name="James T.Y."/>
            <person name="Karlsson M."/>
            <person name="Kohler A."/>
            <person name="Kues U."/>
            <person name="Lee Y.H."/>
            <person name="Lin Y.C."/>
            <person name="Lind M."/>
            <person name="Lindquist E."/>
            <person name="Lombard V."/>
            <person name="Lucas S."/>
            <person name="Lunden K."/>
            <person name="Morin E."/>
            <person name="Murat C."/>
            <person name="Park J."/>
            <person name="Raffaello T."/>
            <person name="Rouze P."/>
            <person name="Salamov A."/>
            <person name="Schmutz J."/>
            <person name="Solheim H."/>
            <person name="Stahlberg J."/>
            <person name="Velez H."/>
            <person name="de Vries R.P."/>
            <person name="Wiebenga A."/>
            <person name="Woodward S."/>
            <person name="Yakovlev I."/>
            <person name="Garbelotto M."/>
            <person name="Martin F."/>
            <person name="Grigoriev I.V."/>
            <person name="Stenlid J."/>
        </authorList>
    </citation>
    <scope>NUCLEOTIDE SEQUENCE [LARGE SCALE GENOMIC DNA]</scope>
    <source>
        <strain evidence="4 5">TC 32-1</strain>
    </source>
</reference>
<evidence type="ECO:0000313" key="4">
    <source>
        <dbReference type="EMBL" id="ETW85384.1"/>
    </source>
</evidence>
<name>W4KI68_HETIT</name>
<dbReference type="GO" id="GO:0005655">
    <property type="term" value="C:nucleolar ribonuclease P complex"/>
    <property type="evidence" value="ECO:0007669"/>
    <property type="project" value="InterPro"/>
</dbReference>
<dbReference type="RefSeq" id="XP_009542248.1">
    <property type="nucleotide sequence ID" value="XM_009543953.1"/>
</dbReference>
<dbReference type="GO" id="GO:0003676">
    <property type="term" value="F:nucleic acid binding"/>
    <property type="evidence" value="ECO:0007669"/>
    <property type="project" value="InterPro"/>
</dbReference>
<dbReference type="InterPro" id="IPR014612">
    <property type="entry name" value="Pop7/Rpp20"/>
</dbReference>
<dbReference type="eggNOG" id="ENOG502SGDR">
    <property type="taxonomic scope" value="Eukaryota"/>
</dbReference>
<organism evidence="4 5">
    <name type="scientific">Heterobasidion irregulare (strain TC 32-1)</name>
    <dbReference type="NCBI Taxonomy" id="747525"/>
    <lineage>
        <taxon>Eukaryota</taxon>
        <taxon>Fungi</taxon>
        <taxon>Dikarya</taxon>
        <taxon>Basidiomycota</taxon>
        <taxon>Agaricomycotina</taxon>
        <taxon>Agaricomycetes</taxon>
        <taxon>Russulales</taxon>
        <taxon>Bondarzewiaceae</taxon>
        <taxon>Heterobasidion</taxon>
        <taxon>Heterobasidion annosum species complex</taxon>
    </lineage>
</organism>
<evidence type="ECO:0000256" key="3">
    <source>
        <dbReference type="ARBA" id="ARBA00023242"/>
    </source>
</evidence>
<proteinExistence type="predicted"/>
<dbReference type="Proteomes" id="UP000030671">
    <property type="component" value="Unassembled WGS sequence"/>
</dbReference>
<dbReference type="HOGENOM" id="CLU_077462_2_0_1"/>
<protein>
    <submittedName>
        <fullName evidence="4">Uncharacterized protein</fullName>
    </submittedName>
</protein>
<evidence type="ECO:0000256" key="2">
    <source>
        <dbReference type="ARBA" id="ARBA00022694"/>
    </source>
</evidence>
<dbReference type="GeneID" id="20668863"/>
<dbReference type="GO" id="GO:0001682">
    <property type="term" value="P:tRNA 5'-leader removal"/>
    <property type="evidence" value="ECO:0007669"/>
    <property type="project" value="InterPro"/>
</dbReference>
<dbReference type="InterPro" id="IPR036882">
    <property type="entry name" value="Alba-like_dom_sf"/>
</dbReference>
<feature type="non-terminal residue" evidence="4">
    <location>
        <position position="134"/>
    </location>
</feature>
<feature type="non-terminal residue" evidence="4">
    <location>
        <position position="1"/>
    </location>
</feature>
<keyword evidence="5" id="KW-1185">Reference proteome</keyword>
<dbReference type="OrthoDB" id="416729at2759"/>
<dbReference type="Gene3D" id="3.30.110.20">
    <property type="entry name" value="Alba-like domain"/>
    <property type="match status" value="1"/>
</dbReference>
<evidence type="ECO:0000313" key="5">
    <source>
        <dbReference type="Proteomes" id="UP000030671"/>
    </source>
</evidence>
<dbReference type="InParanoid" id="W4KI68"/>
<keyword evidence="2" id="KW-0819">tRNA processing</keyword>